<evidence type="ECO:0000256" key="1">
    <source>
        <dbReference type="SAM" id="Phobius"/>
    </source>
</evidence>
<feature type="transmembrane region" description="Helical" evidence="1">
    <location>
        <begin position="27"/>
        <end position="48"/>
    </location>
</feature>
<name>A0A9W7BJF5_9STRA</name>
<dbReference type="AlphaFoldDB" id="A0A9W7BJF5"/>
<keyword evidence="1" id="KW-0472">Membrane</keyword>
<sequence>MLLFAEKVRFLIARQPDTELSDFLTNVVLKGGVFIGLAQLAFLIFSAIQCEGEVDKLGKCRKWDENHKEYEVPCDWRQCNRTLYAQTGLGMMVAVYVGVKIVSGLAPKRLLNKHTVQANKIVAMDLNWQEKIQVFGLSVTVGCGMFLLGFYGAKGSYYNQFEKILLIVLGILGSSSLLITSFWTFIIIRGEMKREAESEQEISIVADVEDKHLTEASSLFFYLGVLATSVHTPTKKEEPGTYVET</sequence>
<proteinExistence type="predicted"/>
<accession>A0A9W7BJF5</accession>
<protein>
    <submittedName>
        <fullName evidence="2">Uncharacterized protein</fullName>
    </submittedName>
</protein>
<evidence type="ECO:0000313" key="2">
    <source>
        <dbReference type="EMBL" id="GMH88119.1"/>
    </source>
</evidence>
<feature type="transmembrane region" description="Helical" evidence="1">
    <location>
        <begin position="164"/>
        <end position="188"/>
    </location>
</feature>
<keyword evidence="1" id="KW-1133">Transmembrane helix</keyword>
<evidence type="ECO:0000313" key="3">
    <source>
        <dbReference type="Proteomes" id="UP001162640"/>
    </source>
</evidence>
<dbReference type="Proteomes" id="UP001162640">
    <property type="component" value="Unassembled WGS sequence"/>
</dbReference>
<dbReference type="EMBL" id="BLQM01000406">
    <property type="protein sequence ID" value="GMH88119.1"/>
    <property type="molecule type" value="Genomic_DNA"/>
</dbReference>
<feature type="transmembrane region" description="Helical" evidence="1">
    <location>
        <begin position="134"/>
        <end position="152"/>
    </location>
</feature>
<keyword evidence="1" id="KW-0812">Transmembrane</keyword>
<reference evidence="3" key="1">
    <citation type="journal article" date="2023" name="Commun. Biol.">
        <title>Genome analysis of Parmales, the sister group of diatoms, reveals the evolutionary specialization of diatoms from phago-mixotrophs to photoautotrophs.</title>
        <authorList>
            <person name="Ban H."/>
            <person name="Sato S."/>
            <person name="Yoshikawa S."/>
            <person name="Yamada K."/>
            <person name="Nakamura Y."/>
            <person name="Ichinomiya M."/>
            <person name="Sato N."/>
            <person name="Blanc-Mathieu R."/>
            <person name="Endo H."/>
            <person name="Kuwata A."/>
            <person name="Ogata H."/>
        </authorList>
    </citation>
    <scope>NUCLEOTIDE SEQUENCE [LARGE SCALE GENOMIC DNA]</scope>
</reference>
<gene>
    <name evidence="2" type="ORF">TL16_g11064</name>
</gene>
<comment type="caution">
    <text evidence="2">The sequence shown here is derived from an EMBL/GenBank/DDBJ whole genome shotgun (WGS) entry which is preliminary data.</text>
</comment>
<organism evidence="2 3">
    <name type="scientific">Triparma laevis f. inornata</name>
    <dbReference type="NCBI Taxonomy" id="1714386"/>
    <lineage>
        <taxon>Eukaryota</taxon>
        <taxon>Sar</taxon>
        <taxon>Stramenopiles</taxon>
        <taxon>Ochrophyta</taxon>
        <taxon>Bolidophyceae</taxon>
        <taxon>Parmales</taxon>
        <taxon>Triparmaceae</taxon>
        <taxon>Triparma</taxon>
    </lineage>
</organism>